<sequence length="488" mass="55032">MPRILRISGTNYLNFKVPFRQWRGYEAILLMTCFGNRRISQKRLQQPHPERPISVNNFAPNGAKGTSGSVKFRNGVPVPNTTTLDPLPPLSPRTGDRHVSATPRNMAESDVRLMLCAKDLAAYGVPSEVLDRLYRMIEFYCSGFHNMCKELCETATNPAPLIARIWTIFIKQAEHQFHDVYGSSLSTVLKQMDVISVWPAYMRVARGSGCELRVLAQSLDKYNKAKERDSAVHSIMEQALKGARDQLSFEKTHTESRLQHTDDLQKRITQLEAKLHQKEDELEAARNEVEQLAILPIKVGQQCRQLWDLTAAHDKAKKEVIQSHAEAEVADNKRKQSLQQLGLAEEEIQSLKSKVELSELRSHGLESTIRHLEHNIKRAPLRPRRLWGAPVPAVEFGLQHSRPRGCTSCFWDENPRSEAVLSRKVEAEGQGTGKECGKGEERASANKGRRGQMGKDEAKRLQVAVADMERLLENPSNKQQALPSPSCT</sequence>
<protein>
    <submittedName>
        <fullName evidence="3">Uncharacterized protein</fullName>
    </submittedName>
</protein>
<feature type="coiled-coil region" evidence="1">
    <location>
        <begin position="261"/>
        <end position="295"/>
    </location>
</feature>
<feature type="region of interest" description="Disordered" evidence="2">
    <location>
        <begin position="424"/>
        <end position="459"/>
    </location>
</feature>
<reference evidence="3 4" key="1">
    <citation type="journal article" date="2015" name="Genome Biol. Evol.">
        <title>Comparative Genomics of a Bacterivorous Green Alga Reveals Evolutionary Causalities and Consequences of Phago-Mixotrophic Mode of Nutrition.</title>
        <authorList>
            <person name="Burns J.A."/>
            <person name="Paasch A."/>
            <person name="Narechania A."/>
            <person name="Kim E."/>
        </authorList>
    </citation>
    <scope>NUCLEOTIDE SEQUENCE [LARGE SCALE GENOMIC DNA]</scope>
    <source>
        <strain evidence="3 4">PLY_AMNH</strain>
    </source>
</reference>
<organism evidence="3 4">
    <name type="scientific">Cymbomonas tetramitiformis</name>
    <dbReference type="NCBI Taxonomy" id="36881"/>
    <lineage>
        <taxon>Eukaryota</taxon>
        <taxon>Viridiplantae</taxon>
        <taxon>Chlorophyta</taxon>
        <taxon>Pyramimonadophyceae</taxon>
        <taxon>Pyramimonadales</taxon>
        <taxon>Pyramimonadaceae</taxon>
        <taxon>Cymbomonas</taxon>
    </lineage>
</organism>
<gene>
    <name evidence="3" type="ORF">CYMTET_46336</name>
</gene>
<dbReference type="EMBL" id="LGRX02032372">
    <property type="protein sequence ID" value="KAK3244038.1"/>
    <property type="molecule type" value="Genomic_DNA"/>
</dbReference>
<evidence type="ECO:0000256" key="2">
    <source>
        <dbReference type="SAM" id="MobiDB-lite"/>
    </source>
</evidence>
<evidence type="ECO:0000313" key="3">
    <source>
        <dbReference type="EMBL" id="KAK3244038.1"/>
    </source>
</evidence>
<proteinExistence type="predicted"/>
<evidence type="ECO:0000313" key="4">
    <source>
        <dbReference type="Proteomes" id="UP001190700"/>
    </source>
</evidence>
<comment type="caution">
    <text evidence="3">The sequence shown here is derived from an EMBL/GenBank/DDBJ whole genome shotgun (WGS) entry which is preliminary data.</text>
</comment>
<keyword evidence="4" id="KW-1185">Reference proteome</keyword>
<keyword evidence="1" id="KW-0175">Coiled coil</keyword>
<feature type="compositionally biased region" description="Polar residues" evidence="2">
    <location>
        <begin position="54"/>
        <end position="69"/>
    </location>
</feature>
<accession>A0AAE0BXK3</accession>
<feature type="region of interest" description="Disordered" evidence="2">
    <location>
        <begin position="44"/>
        <end position="101"/>
    </location>
</feature>
<feature type="coiled-coil region" evidence="1">
    <location>
        <begin position="334"/>
        <end position="361"/>
    </location>
</feature>
<dbReference type="AlphaFoldDB" id="A0AAE0BXK3"/>
<evidence type="ECO:0000256" key="1">
    <source>
        <dbReference type="SAM" id="Coils"/>
    </source>
</evidence>
<feature type="compositionally biased region" description="Basic and acidic residues" evidence="2">
    <location>
        <begin position="435"/>
        <end position="444"/>
    </location>
</feature>
<name>A0AAE0BXK3_9CHLO</name>
<dbReference type="Proteomes" id="UP001190700">
    <property type="component" value="Unassembled WGS sequence"/>
</dbReference>